<organism evidence="5 6">
    <name type="scientific">Bradyrhizobium lablabi</name>
    <dbReference type="NCBI Taxonomy" id="722472"/>
    <lineage>
        <taxon>Bacteria</taxon>
        <taxon>Pseudomonadati</taxon>
        <taxon>Pseudomonadota</taxon>
        <taxon>Alphaproteobacteria</taxon>
        <taxon>Hyphomicrobiales</taxon>
        <taxon>Nitrobacteraceae</taxon>
        <taxon>Bradyrhizobium</taxon>
    </lineage>
</organism>
<feature type="active site" evidence="3">
    <location>
        <position position="151"/>
    </location>
</feature>
<evidence type="ECO:0000256" key="1">
    <source>
        <dbReference type="ARBA" id="ARBA00010515"/>
    </source>
</evidence>
<evidence type="ECO:0000313" key="5">
    <source>
        <dbReference type="EMBL" id="SEC56278.1"/>
    </source>
</evidence>
<name>A0A1M6UXZ0_9BRAD</name>
<dbReference type="Pfam" id="PF07859">
    <property type="entry name" value="Abhydrolase_3"/>
    <property type="match status" value="1"/>
</dbReference>
<dbReference type="PANTHER" id="PTHR48081">
    <property type="entry name" value="AB HYDROLASE SUPERFAMILY PROTEIN C4A8.06C"/>
    <property type="match status" value="1"/>
</dbReference>
<comment type="similarity">
    <text evidence="1">Belongs to the 'GDXG' lipolytic enzyme family.</text>
</comment>
<gene>
    <name evidence="5" type="ORF">SAMN05444171_1721</name>
</gene>
<dbReference type="SUPFAM" id="SSF53474">
    <property type="entry name" value="alpha/beta-Hydrolases"/>
    <property type="match status" value="1"/>
</dbReference>
<keyword evidence="2" id="KW-0378">Hydrolase</keyword>
<evidence type="ECO:0000256" key="3">
    <source>
        <dbReference type="PROSITE-ProRule" id="PRU10038"/>
    </source>
</evidence>
<evidence type="ECO:0000259" key="4">
    <source>
        <dbReference type="Pfam" id="PF07859"/>
    </source>
</evidence>
<dbReference type="PROSITE" id="PS01174">
    <property type="entry name" value="LIPASE_GDXG_SER"/>
    <property type="match status" value="1"/>
</dbReference>
<dbReference type="PROSITE" id="PS01173">
    <property type="entry name" value="LIPASE_GDXG_HIS"/>
    <property type="match status" value="1"/>
</dbReference>
<dbReference type="GO" id="GO:0004806">
    <property type="term" value="F:triacylglycerol lipase activity"/>
    <property type="evidence" value="ECO:0007669"/>
    <property type="project" value="TreeGrafter"/>
</dbReference>
<dbReference type="Proteomes" id="UP000183208">
    <property type="component" value="Unassembled WGS sequence"/>
</dbReference>
<dbReference type="InterPro" id="IPR013094">
    <property type="entry name" value="AB_hydrolase_3"/>
</dbReference>
<dbReference type="InterPro" id="IPR033140">
    <property type="entry name" value="Lipase_GDXG_put_SER_AS"/>
</dbReference>
<reference evidence="5 6" key="1">
    <citation type="submission" date="2016-10" db="EMBL/GenBank/DDBJ databases">
        <authorList>
            <person name="de Groot N.N."/>
        </authorList>
    </citation>
    <scope>NUCLEOTIDE SEQUENCE [LARGE SCALE GENOMIC DNA]</scope>
    <source>
        <strain evidence="5 6">GAS522</strain>
    </source>
</reference>
<sequence length="312" mass="33385">MARAAEDIAPAPIDRAIARIRAVYRSWNRDTTIARMRSDWDAAFGGTTAPVTCEGVSAGGVDGEWISPANAPKDKAVLYFHGGGFRVGSVASHRDLIAQIAVASGCRVLAINYRLAPEHRFPAALDDAQAAYDWMLGQGFEPGNIAFAGDSAGGNLALAAMVSLRERWLPLPAAGVLMSPWTDLAATGASYVSRAEADPIHQRPMILALAQAYLGGQGDPCDPLVSPLYADLTDLPPLLIQAGDRETVLDDSVMFADKARVAGVEVDLQVWDGMIHVFQMFGAELPEAHRAIAEIAMFLDRHLHIKAERASS</sequence>
<dbReference type="InterPro" id="IPR029058">
    <property type="entry name" value="AB_hydrolase_fold"/>
</dbReference>
<evidence type="ECO:0000313" key="6">
    <source>
        <dbReference type="Proteomes" id="UP000183208"/>
    </source>
</evidence>
<dbReference type="EMBL" id="FNTI01000001">
    <property type="protein sequence ID" value="SEC56278.1"/>
    <property type="molecule type" value="Genomic_DNA"/>
</dbReference>
<dbReference type="InterPro" id="IPR002168">
    <property type="entry name" value="Lipase_GDXG_HIS_AS"/>
</dbReference>
<dbReference type="InterPro" id="IPR050300">
    <property type="entry name" value="GDXG_lipolytic_enzyme"/>
</dbReference>
<dbReference type="AlphaFoldDB" id="A0A1M6UXZ0"/>
<dbReference type="PANTHER" id="PTHR48081:SF30">
    <property type="entry name" value="ACETYL-HYDROLASE LIPR-RELATED"/>
    <property type="match status" value="1"/>
</dbReference>
<dbReference type="RefSeq" id="WP_074817785.1">
    <property type="nucleotide sequence ID" value="NZ_FNTI01000001.1"/>
</dbReference>
<evidence type="ECO:0000256" key="2">
    <source>
        <dbReference type="ARBA" id="ARBA00022801"/>
    </source>
</evidence>
<dbReference type="Gene3D" id="3.40.50.1820">
    <property type="entry name" value="alpha/beta hydrolase"/>
    <property type="match status" value="1"/>
</dbReference>
<dbReference type="OrthoDB" id="9806180at2"/>
<accession>A0A1M6UXZ0</accession>
<feature type="domain" description="Alpha/beta hydrolase fold-3" evidence="4">
    <location>
        <begin position="77"/>
        <end position="279"/>
    </location>
</feature>
<protein>
    <submittedName>
        <fullName evidence="5">Acetyl esterase/lipase</fullName>
    </submittedName>
</protein>
<proteinExistence type="inferred from homology"/>